<evidence type="ECO:0000313" key="2">
    <source>
        <dbReference type="Proteomes" id="UP000886998"/>
    </source>
</evidence>
<reference evidence="1" key="1">
    <citation type="submission" date="2020-08" db="EMBL/GenBank/DDBJ databases">
        <title>Multicomponent nature underlies the extraordinary mechanical properties of spider dragline silk.</title>
        <authorList>
            <person name="Kono N."/>
            <person name="Nakamura H."/>
            <person name="Mori M."/>
            <person name="Yoshida Y."/>
            <person name="Ohtoshi R."/>
            <person name="Malay A.D."/>
            <person name="Moran D.A.P."/>
            <person name="Tomita M."/>
            <person name="Numata K."/>
            <person name="Arakawa K."/>
        </authorList>
    </citation>
    <scope>NUCLEOTIDE SEQUENCE</scope>
</reference>
<keyword evidence="2" id="KW-1185">Reference proteome</keyword>
<organism evidence="1 2">
    <name type="scientific">Trichonephila inaurata madagascariensis</name>
    <dbReference type="NCBI Taxonomy" id="2747483"/>
    <lineage>
        <taxon>Eukaryota</taxon>
        <taxon>Metazoa</taxon>
        <taxon>Ecdysozoa</taxon>
        <taxon>Arthropoda</taxon>
        <taxon>Chelicerata</taxon>
        <taxon>Arachnida</taxon>
        <taxon>Araneae</taxon>
        <taxon>Araneomorphae</taxon>
        <taxon>Entelegynae</taxon>
        <taxon>Araneoidea</taxon>
        <taxon>Nephilidae</taxon>
        <taxon>Trichonephila</taxon>
        <taxon>Trichonephila inaurata</taxon>
    </lineage>
</organism>
<proteinExistence type="predicted"/>
<dbReference type="EMBL" id="BMAV01016813">
    <property type="protein sequence ID" value="GFY67902.1"/>
    <property type="molecule type" value="Genomic_DNA"/>
</dbReference>
<dbReference type="Proteomes" id="UP000886998">
    <property type="component" value="Unassembled WGS sequence"/>
</dbReference>
<accession>A0A8X6Y9A4</accession>
<evidence type="ECO:0000313" key="1">
    <source>
        <dbReference type="EMBL" id="GFY67902.1"/>
    </source>
</evidence>
<dbReference type="AlphaFoldDB" id="A0A8X6Y9A4"/>
<gene>
    <name evidence="1" type="ORF">TNIN_471171</name>
</gene>
<sequence>MSSITCASENERVHAITQRAGKHDRDIMGGAEYLIYDFRAFKCLTRGNGTWNSRGELNPVCLTGTGLALSLFIGLWKIKSPLHHRPSDGRLRKGESVVTVFVN</sequence>
<name>A0A8X6Y9A4_9ARAC</name>
<protein>
    <submittedName>
        <fullName evidence="1">Uncharacterized protein</fullName>
    </submittedName>
</protein>
<comment type="caution">
    <text evidence="1">The sequence shown here is derived from an EMBL/GenBank/DDBJ whole genome shotgun (WGS) entry which is preliminary data.</text>
</comment>